<dbReference type="GO" id="GO:0046872">
    <property type="term" value="F:metal ion binding"/>
    <property type="evidence" value="ECO:0007669"/>
    <property type="project" value="UniProtKB-KW"/>
</dbReference>
<comment type="catalytic activity">
    <reaction evidence="13">
        <text>Zn(2+)(in) + ATP + H2O = Zn(2+)(out) + ADP + phosphate + H(+)</text>
        <dbReference type="Rhea" id="RHEA:20621"/>
        <dbReference type="ChEBI" id="CHEBI:15377"/>
        <dbReference type="ChEBI" id="CHEBI:15378"/>
        <dbReference type="ChEBI" id="CHEBI:29105"/>
        <dbReference type="ChEBI" id="CHEBI:30616"/>
        <dbReference type="ChEBI" id="CHEBI:43474"/>
        <dbReference type="ChEBI" id="CHEBI:456216"/>
        <dbReference type="EC" id="7.2.2.12"/>
    </reaction>
</comment>
<dbReference type="InterPro" id="IPR023299">
    <property type="entry name" value="ATPase_P-typ_cyto_dom_N"/>
</dbReference>
<dbReference type="InterPro" id="IPR008250">
    <property type="entry name" value="ATPase_P-typ_transduc_dom_A_sf"/>
</dbReference>
<evidence type="ECO:0000256" key="7">
    <source>
        <dbReference type="ARBA" id="ARBA00022741"/>
    </source>
</evidence>
<feature type="transmembrane region" description="Helical" evidence="14">
    <location>
        <begin position="206"/>
        <end position="232"/>
    </location>
</feature>
<dbReference type="InterPro" id="IPR023298">
    <property type="entry name" value="ATPase_P-typ_TM_dom_sf"/>
</dbReference>
<dbReference type="NCBIfam" id="TIGR01525">
    <property type="entry name" value="ATPase-IB_hvy"/>
    <property type="match status" value="1"/>
</dbReference>
<organism evidence="16 17">
    <name type="scientific">Helicobacter didelphidarum</name>
    <dbReference type="NCBI Taxonomy" id="2040648"/>
    <lineage>
        <taxon>Bacteria</taxon>
        <taxon>Pseudomonadati</taxon>
        <taxon>Campylobacterota</taxon>
        <taxon>Epsilonproteobacteria</taxon>
        <taxon>Campylobacterales</taxon>
        <taxon>Helicobacteraceae</taxon>
        <taxon>Helicobacter</taxon>
    </lineage>
</organism>
<feature type="transmembrane region" description="Helical" evidence="14">
    <location>
        <begin position="422"/>
        <end position="453"/>
    </location>
</feature>
<keyword evidence="4" id="KW-0597">Phosphoprotein</keyword>
<dbReference type="CDD" id="cd00371">
    <property type="entry name" value="HMA"/>
    <property type="match status" value="1"/>
</dbReference>
<evidence type="ECO:0000256" key="8">
    <source>
        <dbReference type="ARBA" id="ARBA00022840"/>
    </source>
</evidence>
<dbReference type="InterPro" id="IPR001757">
    <property type="entry name" value="P_typ_ATPase"/>
</dbReference>
<dbReference type="SFLD" id="SFLDG00002">
    <property type="entry name" value="C1.7:_P-type_atpase_like"/>
    <property type="match status" value="1"/>
</dbReference>
<dbReference type="SFLD" id="SFLDS00003">
    <property type="entry name" value="Haloacid_Dehalogenase"/>
    <property type="match status" value="1"/>
</dbReference>
<dbReference type="GO" id="GO:0005524">
    <property type="term" value="F:ATP binding"/>
    <property type="evidence" value="ECO:0007669"/>
    <property type="project" value="UniProtKB-UniRule"/>
</dbReference>
<keyword evidence="8 14" id="KW-0067">ATP-binding</keyword>
<evidence type="ECO:0000256" key="3">
    <source>
        <dbReference type="ARBA" id="ARBA00022475"/>
    </source>
</evidence>
<keyword evidence="10 14" id="KW-1133">Transmembrane helix</keyword>
<dbReference type="InterPro" id="IPR006121">
    <property type="entry name" value="HMA_dom"/>
</dbReference>
<dbReference type="PANTHER" id="PTHR48085:SF5">
    <property type="entry name" value="CADMIUM_ZINC-TRANSPORTING ATPASE HMA4-RELATED"/>
    <property type="match status" value="1"/>
</dbReference>
<dbReference type="OrthoDB" id="2490525at2"/>
<dbReference type="PROSITE" id="PS01047">
    <property type="entry name" value="HMA_1"/>
    <property type="match status" value="1"/>
</dbReference>
<evidence type="ECO:0000313" key="16">
    <source>
        <dbReference type="EMBL" id="RDU65311.1"/>
    </source>
</evidence>
<dbReference type="NCBIfam" id="TIGR01494">
    <property type="entry name" value="ATPase_P-type"/>
    <property type="match status" value="1"/>
</dbReference>
<dbReference type="Gene3D" id="3.30.70.100">
    <property type="match status" value="1"/>
</dbReference>
<feature type="domain" description="HMA" evidence="15">
    <location>
        <begin position="1"/>
        <end position="62"/>
    </location>
</feature>
<comment type="caution">
    <text evidence="16">The sequence shown here is derived from an EMBL/GenBank/DDBJ whole genome shotgun (WGS) entry which is preliminary data.</text>
</comment>
<dbReference type="Pfam" id="PF00702">
    <property type="entry name" value="Hydrolase"/>
    <property type="match status" value="1"/>
</dbReference>
<evidence type="ECO:0000256" key="10">
    <source>
        <dbReference type="ARBA" id="ARBA00022989"/>
    </source>
</evidence>
<dbReference type="PANTHER" id="PTHR48085">
    <property type="entry name" value="CADMIUM/ZINC-TRANSPORTING ATPASE HMA2-RELATED"/>
    <property type="match status" value="1"/>
</dbReference>
<protein>
    <recommendedName>
        <fullName evidence="12">P-type Zn(2+) transporter</fullName>
        <ecNumber evidence="12">7.2.2.12</ecNumber>
    </recommendedName>
</protein>
<dbReference type="Gene3D" id="3.40.50.1000">
    <property type="entry name" value="HAD superfamily/HAD-like"/>
    <property type="match status" value="1"/>
</dbReference>
<accession>A0A3D8IL63</accession>
<evidence type="ECO:0000256" key="14">
    <source>
        <dbReference type="RuleBase" id="RU362081"/>
    </source>
</evidence>
<sequence length="819" mass="91167">MQKFRIDHIDCASCANKIEKALQKMPSVEYACVNFNTNILEVQTTDIESVKKKIKSLEPNSLLTKLYSQDFTQQRLGHEDFIHETHCDNPKQIHSTQKLQTKKTHRENPIRSEAILLALLLSGFLIAIVILYSSSLESFLNGLDIIYNISFSSQIFTLLPESLQKDISFSKVIAYILMILLYIIAGIPIFQAVYNNLKNRIIFDENLLMFIATFAAFCIGEISEAVAVMLFFRIGEFLESLALNRSKKSISNLLEIMPEIAHKKQFLTIQDSQNNRGSDNKQTWQDIHPRFLQQGDEVLVKVGEKIPSDGIIIRGQSHLDTQMISGESKPMSVKEGDNVLAGTINLSQALEVKVSQKFTDSQIAKIKEIVEKASSSKSKTQRIITQFAEIYTPIMFFVALVVAIIPPIVLGQIGQEPQWHEWIYRALVVLMVSCPCALVLSVPLGYFAALGVASQKGVLIKGSEYLEALAKLQNIVFDKTGTLTQGVFTIREILCFHNLTQDELLQLCVCAERFSNHPIATSLLDVAQHIDTHECDIQKHKEYKGKGVMVNCLGNSILVGNISLMEENKINLEAFYTYSESQDSNLLLESSSIVHIAKNGIYVGAILINDILKEDAKEAINQMRNLGINPLAILSGDNKNNVAYIAKELGITQFYAHLLPTQKAQVLQNLMDNHDAQAEKVGKIDSNKCNNKTTETHARGMPPHKVCAFVGDGINDSVVLASADIGISVGSQNSHNDISKESADIILTTPSLMGIIRVIQIARKIRMLSWQNIFFVLTVKLLIILLGIVGIANMWIAVFGDVGVALITLLNALRVMRIK</sequence>
<evidence type="ECO:0000256" key="12">
    <source>
        <dbReference type="ARBA" id="ARBA00039097"/>
    </source>
</evidence>
<keyword evidence="3 14" id="KW-1003">Cell membrane</keyword>
<keyword evidence="9" id="KW-1278">Translocase</keyword>
<evidence type="ECO:0000256" key="4">
    <source>
        <dbReference type="ARBA" id="ARBA00022553"/>
    </source>
</evidence>
<evidence type="ECO:0000256" key="9">
    <source>
        <dbReference type="ARBA" id="ARBA00022967"/>
    </source>
</evidence>
<feature type="transmembrane region" description="Helical" evidence="14">
    <location>
        <begin position="139"/>
        <end position="160"/>
    </location>
</feature>
<dbReference type="Gene3D" id="3.40.1110.10">
    <property type="entry name" value="Calcium-transporting ATPase, cytoplasmic domain N"/>
    <property type="match status" value="1"/>
</dbReference>
<evidence type="ECO:0000256" key="5">
    <source>
        <dbReference type="ARBA" id="ARBA00022692"/>
    </source>
</evidence>
<dbReference type="SUPFAM" id="SSF81665">
    <property type="entry name" value="Calcium ATPase, transmembrane domain M"/>
    <property type="match status" value="1"/>
</dbReference>
<comment type="subcellular location">
    <subcellularLocation>
        <location evidence="1">Cell membrane</location>
        <topology evidence="1">Multi-pass membrane protein</topology>
    </subcellularLocation>
</comment>
<dbReference type="GO" id="GO:0016463">
    <property type="term" value="F:P-type zinc transporter activity"/>
    <property type="evidence" value="ECO:0007669"/>
    <property type="project" value="UniProtKB-EC"/>
</dbReference>
<evidence type="ECO:0000256" key="11">
    <source>
        <dbReference type="ARBA" id="ARBA00023136"/>
    </source>
</evidence>
<dbReference type="EMBL" id="NXLQ01000013">
    <property type="protein sequence ID" value="RDU65311.1"/>
    <property type="molecule type" value="Genomic_DNA"/>
</dbReference>
<dbReference type="Gene3D" id="2.70.150.10">
    <property type="entry name" value="Calcium-transporting ATPase, cytoplasmic transduction domain A"/>
    <property type="match status" value="1"/>
</dbReference>
<proteinExistence type="inferred from homology"/>
<dbReference type="RefSeq" id="WP_115543200.1">
    <property type="nucleotide sequence ID" value="NZ_NXLQ01000013.1"/>
</dbReference>
<dbReference type="Pfam" id="PF00403">
    <property type="entry name" value="HMA"/>
    <property type="match status" value="1"/>
</dbReference>
<dbReference type="PROSITE" id="PS50846">
    <property type="entry name" value="HMA_2"/>
    <property type="match status" value="1"/>
</dbReference>
<evidence type="ECO:0000259" key="15">
    <source>
        <dbReference type="PROSITE" id="PS50846"/>
    </source>
</evidence>
<gene>
    <name evidence="16" type="ORF">CQA53_06435</name>
</gene>
<evidence type="ECO:0000256" key="1">
    <source>
        <dbReference type="ARBA" id="ARBA00004651"/>
    </source>
</evidence>
<dbReference type="InterPro" id="IPR044492">
    <property type="entry name" value="P_typ_ATPase_HD_dom"/>
</dbReference>
<evidence type="ECO:0000313" key="17">
    <source>
        <dbReference type="Proteomes" id="UP000256379"/>
    </source>
</evidence>
<dbReference type="InterPro" id="IPR036163">
    <property type="entry name" value="HMA_dom_sf"/>
</dbReference>
<keyword evidence="5 14" id="KW-0812">Transmembrane</keyword>
<dbReference type="InterPro" id="IPR023214">
    <property type="entry name" value="HAD_sf"/>
</dbReference>
<dbReference type="InterPro" id="IPR036412">
    <property type="entry name" value="HAD-like_sf"/>
</dbReference>
<keyword evidence="7 14" id="KW-0547">Nucleotide-binding</keyword>
<keyword evidence="17" id="KW-1185">Reference proteome</keyword>
<dbReference type="InterPro" id="IPR059000">
    <property type="entry name" value="ATPase_P-type_domA"/>
</dbReference>
<dbReference type="InterPro" id="IPR027256">
    <property type="entry name" value="P-typ_ATPase_IB"/>
</dbReference>
<feature type="transmembrane region" description="Helical" evidence="14">
    <location>
        <begin position="114"/>
        <end position="133"/>
    </location>
</feature>
<dbReference type="GO" id="GO:0016887">
    <property type="term" value="F:ATP hydrolysis activity"/>
    <property type="evidence" value="ECO:0007669"/>
    <property type="project" value="InterPro"/>
</dbReference>
<dbReference type="GO" id="GO:0005886">
    <property type="term" value="C:plasma membrane"/>
    <property type="evidence" value="ECO:0007669"/>
    <property type="project" value="UniProtKB-SubCell"/>
</dbReference>
<feature type="transmembrane region" description="Helical" evidence="14">
    <location>
        <begin position="767"/>
        <end position="788"/>
    </location>
</feature>
<dbReference type="PRINTS" id="PR00119">
    <property type="entry name" value="CATATPASE"/>
</dbReference>
<dbReference type="SUPFAM" id="SSF81653">
    <property type="entry name" value="Calcium ATPase, transduction domain A"/>
    <property type="match status" value="1"/>
</dbReference>
<dbReference type="GO" id="GO:0015086">
    <property type="term" value="F:cadmium ion transmembrane transporter activity"/>
    <property type="evidence" value="ECO:0007669"/>
    <property type="project" value="TreeGrafter"/>
</dbReference>
<comment type="similarity">
    <text evidence="2 14">Belongs to the cation transport ATPase (P-type) (TC 3.A.3) family. Type IB subfamily.</text>
</comment>
<evidence type="ECO:0000256" key="13">
    <source>
        <dbReference type="ARBA" id="ARBA00047308"/>
    </source>
</evidence>
<dbReference type="Pfam" id="PF00122">
    <property type="entry name" value="E1-E2_ATPase"/>
    <property type="match status" value="1"/>
</dbReference>
<name>A0A3D8IL63_9HELI</name>
<evidence type="ECO:0000256" key="2">
    <source>
        <dbReference type="ARBA" id="ARBA00006024"/>
    </source>
</evidence>
<dbReference type="Proteomes" id="UP000256379">
    <property type="component" value="Unassembled WGS sequence"/>
</dbReference>
<feature type="transmembrane region" description="Helical" evidence="14">
    <location>
        <begin position="794"/>
        <end position="813"/>
    </location>
</feature>
<reference evidence="16 17" key="1">
    <citation type="submission" date="2018-04" db="EMBL/GenBank/DDBJ databases">
        <title>Novel Campyloabacter and Helicobacter Species and Strains.</title>
        <authorList>
            <person name="Mannion A.J."/>
            <person name="Shen Z."/>
            <person name="Fox J.G."/>
        </authorList>
    </citation>
    <scope>NUCLEOTIDE SEQUENCE [LARGE SCALE GENOMIC DNA]</scope>
    <source>
        <strain evidence="16 17">MIT 17-337</strain>
    </source>
</reference>
<dbReference type="SUPFAM" id="SSF56784">
    <property type="entry name" value="HAD-like"/>
    <property type="match status" value="1"/>
</dbReference>
<keyword evidence="6 14" id="KW-0479">Metal-binding</keyword>
<dbReference type="InterPro" id="IPR018303">
    <property type="entry name" value="ATPase_P-typ_P_site"/>
</dbReference>
<dbReference type="InterPro" id="IPR017969">
    <property type="entry name" value="Heavy-metal-associated_CS"/>
</dbReference>
<dbReference type="SFLD" id="SFLDF00027">
    <property type="entry name" value="p-type_atpase"/>
    <property type="match status" value="1"/>
</dbReference>
<dbReference type="AlphaFoldDB" id="A0A3D8IL63"/>
<dbReference type="InterPro" id="IPR051014">
    <property type="entry name" value="Cation_Transport_ATPase_IB"/>
</dbReference>
<feature type="transmembrane region" description="Helical" evidence="14">
    <location>
        <begin position="390"/>
        <end position="410"/>
    </location>
</feature>
<feature type="transmembrane region" description="Helical" evidence="14">
    <location>
        <begin position="172"/>
        <end position="194"/>
    </location>
</feature>
<dbReference type="EC" id="7.2.2.12" evidence="12"/>
<evidence type="ECO:0000256" key="6">
    <source>
        <dbReference type="ARBA" id="ARBA00022723"/>
    </source>
</evidence>
<dbReference type="SUPFAM" id="SSF55008">
    <property type="entry name" value="HMA, heavy metal-associated domain"/>
    <property type="match status" value="1"/>
</dbReference>
<dbReference type="PROSITE" id="PS00154">
    <property type="entry name" value="ATPASE_E1_E2"/>
    <property type="match status" value="1"/>
</dbReference>
<keyword evidence="11 14" id="KW-0472">Membrane</keyword>